<proteinExistence type="predicted"/>
<accession>A0A2K8KWQ3</accession>
<dbReference type="InterPro" id="IPR010706">
    <property type="entry name" value="Fatty_acid_cis-trans_isomerase"/>
</dbReference>
<feature type="region of interest" description="Disordered" evidence="1">
    <location>
        <begin position="166"/>
        <end position="190"/>
    </location>
</feature>
<gene>
    <name evidence="3" type="ORF">Ga0123461_0920</name>
</gene>
<evidence type="ECO:0000313" key="3">
    <source>
        <dbReference type="EMBL" id="ATX79340.1"/>
    </source>
</evidence>
<dbReference type="AlphaFoldDB" id="A0A2K8KWQ3"/>
<evidence type="ECO:0000313" key="4">
    <source>
        <dbReference type="Proteomes" id="UP000231701"/>
    </source>
</evidence>
<dbReference type="Pfam" id="PF06934">
    <property type="entry name" value="CTI"/>
    <property type="match status" value="2"/>
</dbReference>
<dbReference type="KEGG" id="maes:Ga0123461_0920"/>
<keyword evidence="4" id="KW-1185">Reference proteome</keyword>
<dbReference type="EMBL" id="CP018799">
    <property type="protein sequence ID" value="ATX79340.1"/>
    <property type="molecule type" value="Genomic_DNA"/>
</dbReference>
<dbReference type="Proteomes" id="UP000231701">
    <property type="component" value="Chromosome"/>
</dbReference>
<keyword evidence="2" id="KW-0732">Signal</keyword>
<protein>
    <submittedName>
        <fullName evidence="3">Fatty acid cis/trans isomerase (CTI)</fullName>
    </submittedName>
</protein>
<organism evidence="3 4">
    <name type="scientific">Mariprofundus aestuarium</name>
    <dbReference type="NCBI Taxonomy" id="1921086"/>
    <lineage>
        <taxon>Bacteria</taxon>
        <taxon>Pseudomonadati</taxon>
        <taxon>Pseudomonadota</taxon>
        <taxon>Candidatius Mariprofundia</taxon>
        <taxon>Mariprofundales</taxon>
        <taxon>Mariprofundaceae</taxon>
        <taxon>Mariprofundus</taxon>
    </lineage>
</organism>
<sequence length="876" mass="101788">MIFRIKPFSLQKNGLRAVVLMPLAALLIFSACAKQEPPAKPMLPVPEVAARDLKLIESLPENKLTFNDIRPVLEKRCIVCHGCYDAPCQLKLTSFEGIERGANKLKVYNKKRFTLQKPTRLFIDANSKDEWREKQFFSVLNESGGDPRDNLKNSLIYQMLNLKRENPFPESGKLPQDYENPKDGKDPRNLDVSLDRAQQCTRLEAFGDFSKDHKSWGMPFAVPNLSENEYRQLVQWLAQGAKFSEREKVSSAAVQIEEWEGFFNGSGVEKRGDILKRKLVSRYIYEHLVLGHLHFKGAPEREFFRLVRSTSKPGEPIEEIPSVRPYDQPMVNNVKVDTFYYRLRPYRASIVDKSHIVYELSDARMKRYKELFLGADYKVTELPAYNSAESLDKFKNFVIRMKKLFGFYENHMITPFKVFEKIPARSRYQFLLDDARFFINGFIKGPVCRGLGALSSIEDHFWVFFLKPENPPDYKQHGLDEAFIASNDTLLHLPTELGNTHRLFTAWLKYWPKEQAYMQAKLDYYTPNENRATPEFPLPVKRALDEFVWDGINPTGATINRNSALTVFRHLDSASVHYGLIGDEPETAWMIDYPVFERLHYLLVAGYNTFGTLGHQASARLYMDFLRMEGEDNFLFFLPVDKRKELYESWHNVDRSSTRKISRKTSAWLDVESVSGYKTKSEQHELYALLREHVVFRSPDSEDLNRCNKEECFSSPSDRAMQKLADMKGKYSKEGRDLYPLRYFPALSYVRIGDESYTVIYNKSYKLYEKDSFTKEVNDRTESDMSGDTLTVTRGLAGAYPNFFFNVPPERLDEFIAACESLQYKEEGFEELVNDYGIRRTNPKFWEMADWFKQQHETAQPVESGILDLSRYVDPA</sequence>
<feature type="compositionally biased region" description="Basic and acidic residues" evidence="1">
    <location>
        <begin position="179"/>
        <end position="189"/>
    </location>
</feature>
<reference evidence="3 4" key="1">
    <citation type="submission" date="2016-12" db="EMBL/GenBank/DDBJ databases">
        <title>Isolation and genomic insights into novel planktonic Zetaproteobacteria from stratified waters of the Chesapeake Bay.</title>
        <authorList>
            <person name="McAllister S.M."/>
            <person name="Kato S."/>
            <person name="Chan C.S."/>
            <person name="Chiu B.K."/>
            <person name="Field E.K."/>
        </authorList>
    </citation>
    <scope>NUCLEOTIDE SEQUENCE [LARGE SCALE GENOMIC DNA]</scope>
    <source>
        <strain evidence="3 4">CP-5</strain>
    </source>
</reference>
<dbReference type="RefSeq" id="WP_100277243.1">
    <property type="nucleotide sequence ID" value="NZ_CP018799.1"/>
</dbReference>
<evidence type="ECO:0000256" key="2">
    <source>
        <dbReference type="SAM" id="SignalP"/>
    </source>
</evidence>
<dbReference type="OrthoDB" id="5287235at2"/>
<keyword evidence="3" id="KW-0413">Isomerase</keyword>
<evidence type="ECO:0000256" key="1">
    <source>
        <dbReference type="SAM" id="MobiDB-lite"/>
    </source>
</evidence>
<feature type="chain" id="PRO_5014687915" evidence="2">
    <location>
        <begin position="34"/>
        <end position="876"/>
    </location>
</feature>
<dbReference type="GO" id="GO:0016853">
    <property type="term" value="F:isomerase activity"/>
    <property type="evidence" value="ECO:0007669"/>
    <property type="project" value="UniProtKB-KW"/>
</dbReference>
<feature type="signal peptide" evidence="2">
    <location>
        <begin position="1"/>
        <end position="33"/>
    </location>
</feature>
<dbReference type="PROSITE" id="PS51257">
    <property type="entry name" value="PROKAR_LIPOPROTEIN"/>
    <property type="match status" value="1"/>
</dbReference>
<name>A0A2K8KWQ3_MARES</name>